<reference evidence="2 3" key="2">
    <citation type="submission" date="2016-08" db="EMBL/GenBank/DDBJ databases">
        <title>Pervasive Adenine N6-methylation of Active Genes in Fungi.</title>
        <authorList>
            <consortium name="DOE Joint Genome Institute"/>
            <person name="Mondo S.J."/>
            <person name="Dannebaum R.O."/>
            <person name="Kuo R.C."/>
            <person name="Labutti K."/>
            <person name="Haridas S."/>
            <person name="Kuo A."/>
            <person name="Salamov A."/>
            <person name="Ahrendt S.R."/>
            <person name="Lipzen A."/>
            <person name="Sullivan W."/>
            <person name="Andreopoulos W.B."/>
            <person name="Clum A."/>
            <person name="Lindquist E."/>
            <person name="Daum C."/>
            <person name="Ramamoorthy G.K."/>
            <person name="Gryganskyi A."/>
            <person name="Culley D."/>
            <person name="Magnuson J.K."/>
            <person name="James T.Y."/>
            <person name="O'Malley M.A."/>
            <person name="Stajich J.E."/>
            <person name="Spatafora J.W."/>
            <person name="Visel A."/>
            <person name="Grigoriev I.V."/>
        </authorList>
    </citation>
    <scope>NUCLEOTIDE SEQUENCE [LARGE SCALE GENOMIC DNA]</scope>
    <source>
        <strain evidence="2 3">S4</strain>
    </source>
</reference>
<protein>
    <recommendedName>
        <fullName evidence="1">DUF2262 domain-containing protein</fullName>
    </recommendedName>
</protein>
<evidence type="ECO:0000259" key="1">
    <source>
        <dbReference type="Pfam" id="PF10020"/>
    </source>
</evidence>
<keyword evidence="3" id="KW-1185">Reference proteome</keyword>
<dbReference type="InterPro" id="IPR019260">
    <property type="entry name" value="DUF2262"/>
</dbReference>
<organism evidence="2 3">
    <name type="scientific">Anaeromyces robustus</name>
    <dbReference type="NCBI Taxonomy" id="1754192"/>
    <lineage>
        <taxon>Eukaryota</taxon>
        <taxon>Fungi</taxon>
        <taxon>Fungi incertae sedis</taxon>
        <taxon>Chytridiomycota</taxon>
        <taxon>Chytridiomycota incertae sedis</taxon>
        <taxon>Neocallimastigomycetes</taxon>
        <taxon>Neocallimastigales</taxon>
        <taxon>Neocallimastigaceae</taxon>
        <taxon>Anaeromyces</taxon>
    </lineage>
</organism>
<dbReference type="AlphaFoldDB" id="A0A1Y1XFV8"/>
<dbReference type="EMBL" id="MCFG01000055">
    <property type="protein sequence ID" value="ORX84296.1"/>
    <property type="molecule type" value="Genomic_DNA"/>
</dbReference>
<dbReference type="Pfam" id="PF10020">
    <property type="entry name" value="DUF2262"/>
    <property type="match status" value="1"/>
</dbReference>
<sequence length="172" mass="19415">MGNELFGTIIENDLPQSVTVKLWGKKKILCVEFDDDSVIDDSVIDDTFLNSLLSIIESKILFINEQRSKIEQVLIEDGGVELAESWASSALEDSENEDCYIMEDGQKVYLPITEEYFKNSLYISEGSITIKDSLDDVEIRIFVECNPDFFSGHAFQMFIDKNNEISSNGLCG</sequence>
<gene>
    <name evidence="2" type="ORF">BCR32DRAFT_291441</name>
</gene>
<reference evidence="2 3" key="1">
    <citation type="submission" date="2016-08" db="EMBL/GenBank/DDBJ databases">
        <title>A Parts List for Fungal Cellulosomes Revealed by Comparative Genomics.</title>
        <authorList>
            <consortium name="DOE Joint Genome Institute"/>
            <person name="Haitjema C.H."/>
            <person name="Gilmore S.P."/>
            <person name="Henske J.K."/>
            <person name="Solomon K.V."/>
            <person name="De Groot R."/>
            <person name="Kuo A."/>
            <person name="Mondo S.J."/>
            <person name="Salamov A.A."/>
            <person name="Labutti K."/>
            <person name="Zhao Z."/>
            <person name="Chiniquy J."/>
            <person name="Barry K."/>
            <person name="Brewer H.M."/>
            <person name="Purvine S.O."/>
            <person name="Wright A.T."/>
            <person name="Boxma B."/>
            <person name="Van Alen T."/>
            <person name="Hackstein J.H."/>
            <person name="Baker S.E."/>
            <person name="Grigoriev I.V."/>
            <person name="O'Malley M.A."/>
        </authorList>
    </citation>
    <scope>NUCLEOTIDE SEQUENCE [LARGE SCALE GENOMIC DNA]</scope>
    <source>
        <strain evidence="2 3">S4</strain>
    </source>
</reference>
<name>A0A1Y1XFV8_9FUNG</name>
<dbReference type="Proteomes" id="UP000193944">
    <property type="component" value="Unassembled WGS sequence"/>
</dbReference>
<evidence type="ECO:0000313" key="3">
    <source>
        <dbReference type="Proteomes" id="UP000193944"/>
    </source>
</evidence>
<feature type="domain" description="DUF2262" evidence="1">
    <location>
        <begin position="29"/>
        <end position="169"/>
    </location>
</feature>
<comment type="caution">
    <text evidence="2">The sequence shown here is derived from an EMBL/GenBank/DDBJ whole genome shotgun (WGS) entry which is preliminary data.</text>
</comment>
<evidence type="ECO:0000313" key="2">
    <source>
        <dbReference type="EMBL" id="ORX84296.1"/>
    </source>
</evidence>
<proteinExistence type="predicted"/>
<accession>A0A1Y1XFV8</accession>